<accession>B7GCY0</accession>
<dbReference type="GO" id="GO:0071038">
    <property type="term" value="P:TRAMP-dependent tRNA surveillance pathway"/>
    <property type="evidence" value="ECO:0007669"/>
    <property type="project" value="TreeGrafter"/>
</dbReference>
<evidence type="ECO:0000313" key="8">
    <source>
        <dbReference type="EMBL" id="EEC43480.1"/>
    </source>
</evidence>
<dbReference type="EMBL" id="CM000629">
    <property type="protein sequence ID" value="EEC43480.1"/>
    <property type="molecule type" value="Genomic_DNA"/>
</dbReference>
<dbReference type="GO" id="GO:0034473">
    <property type="term" value="P:U1 snRNA 3'-end processing"/>
    <property type="evidence" value="ECO:0007669"/>
    <property type="project" value="TreeGrafter"/>
</dbReference>
<comment type="similarity">
    <text evidence="3">Belongs to the RNase PH family.</text>
</comment>
<proteinExistence type="inferred from homology"/>
<evidence type="ECO:0000256" key="1">
    <source>
        <dbReference type="ARBA" id="ARBA00004496"/>
    </source>
</evidence>
<dbReference type="GO" id="GO:0000177">
    <property type="term" value="C:cytoplasmic exosome (RNase complex)"/>
    <property type="evidence" value="ECO:0007669"/>
    <property type="project" value="TreeGrafter"/>
</dbReference>
<dbReference type="RefSeq" id="XP_002185033.1">
    <property type="nucleotide sequence ID" value="XM_002184997.1"/>
</dbReference>
<evidence type="ECO:0000256" key="2">
    <source>
        <dbReference type="ARBA" id="ARBA00004604"/>
    </source>
</evidence>
<evidence type="ECO:0000313" key="9">
    <source>
        <dbReference type="Proteomes" id="UP000000759"/>
    </source>
</evidence>
<dbReference type="InParanoid" id="B7GCY0"/>
<dbReference type="SUPFAM" id="SSF55666">
    <property type="entry name" value="Ribonuclease PH domain 2-like"/>
    <property type="match status" value="1"/>
</dbReference>
<dbReference type="InterPro" id="IPR001247">
    <property type="entry name" value="ExoRNase_PH_dom1"/>
</dbReference>
<dbReference type="FunCoup" id="B7GCY0">
    <property type="interactions" value="221"/>
</dbReference>
<dbReference type="Gene3D" id="3.30.230.70">
    <property type="entry name" value="GHMP Kinase, N-terminal domain"/>
    <property type="match status" value="1"/>
</dbReference>
<name>B7GCY0_PHATC</name>
<dbReference type="Pfam" id="PF01138">
    <property type="entry name" value="RNase_PH"/>
    <property type="match status" value="1"/>
</dbReference>
<dbReference type="InterPro" id="IPR036345">
    <property type="entry name" value="ExoRNase_PH_dom2_sf"/>
</dbReference>
<dbReference type="GO" id="GO:0000467">
    <property type="term" value="P:exonucleolytic trimming to generate mature 3'-end of 5.8S rRNA from tricistronic rRNA transcript (SSU-rRNA, 5.8S rRNA, LSU-rRNA)"/>
    <property type="evidence" value="ECO:0007669"/>
    <property type="project" value="TreeGrafter"/>
</dbReference>
<dbReference type="GO" id="GO:0005730">
    <property type="term" value="C:nucleolus"/>
    <property type="evidence" value="ECO:0007669"/>
    <property type="project" value="UniProtKB-SubCell"/>
</dbReference>
<dbReference type="InterPro" id="IPR020568">
    <property type="entry name" value="Ribosomal_Su5_D2-typ_SF"/>
</dbReference>
<dbReference type="GO" id="GO:0034475">
    <property type="term" value="P:U4 snRNA 3'-end processing"/>
    <property type="evidence" value="ECO:0007669"/>
    <property type="project" value="TreeGrafter"/>
</dbReference>
<evidence type="ECO:0000256" key="5">
    <source>
        <dbReference type="ARBA" id="ARBA00022835"/>
    </source>
</evidence>
<dbReference type="PANTHER" id="PTHR11097">
    <property type="entry name" value="EXOSOME COMPLEX EXONUCLEASE RIBOSOMAL RNA PROCESSING PROTEIN"/>
    <property type="match status" value="1"/>
</dbReference>
<dbReference type="GO" id="GO:0035925">
    <property type="term" value="F:mRNA 3'-UTR AU-rich region binding"/>
    <property type="evidence" value="ECO:0007669"/>
    <property type="project" value="TreeGrafter"/>
</dbReference>
<dbReference type="OMA" id="FIREGCH"/>
<dbReference type="GO" id="GO:0000176">
    <property type="term" value="C:nuclear exosome (RNase complex)"/>
    <property type="evidence" value="ECO:0007669"/>
    <property type="project" value="TreeGrafter"/>
</dbReference>
<feature type="domain" description="Exoribonuclease phosphorolytic" evidence="7">
    <location>
        <begin position="82"/>
        <end position="189"/>
    </location>
</feature>
<dbReference type="GO" id="GO:0034476">
    <property type="term" value="P:U5 snRNA 3'-end processing"/>
    <property type="evidence" value="ECO:0007669"/>
    <property type="project" value="TreeGrafter"/>
</dbReference>
<dbReference type="SUPFAM" id="SSF54211">
    <property type="entry name" value="Ribosomal protein S5 domain 2-like"/>
    <property type="match status" value="1"/>
</dbReference>
<dbReference type="GO" id="GO:0071028">
    <property type="term" value="P:nuclear mRNA surveillance"/>
    <property type="evidence" value="ECO:0007669"/>
    <property type="project" value="TreeGrafter"/>
</dbReference>
<reference evidence="9" key="2">
    <citation type="submission" date="2008-08" db="EMBL/GenBank/DDBJ databases">
        <authorList>
            <consortium name="Diatom Consortium"/>
            <person name="Grigoriev I."/>
            <person name="Grimwood J."/>
            <person name="Kuo A."/>
            <person name="Otillar R.P."/>
            <person name="Salamov A."/>
            <person name="Detter J.C."/>
            <person name="Lindquist E."/>
            <person name="Shapiro H."/>
            <person name="Lucas S."/>
            <person name="Glavina del Rio T."/>
            <person name="Pitluck S."/>
            <person name="Rokhsar D."/>
            <person name="Bowler C."/>
        </authorList>
    </citation>
    <scope>GENOME REANNOTATION</scope>
    <source>
        <strain evidence="9">CCAP 1055/1</strain>
    </source>
</reference>
<keyword evidence="5" id="KW-0271">Exosome</keyword>
<dbReference type="PANTHER" id="PTHR11097:SF8">
    <property type="entry name" value="EXOSOME COMPLEX COMPONENT RRP42"/>
    <property type="match status" value="1"/>
</dbReference>
<dbReference type="AlphaFoldDB" id="B7GCY0"/>
<gene>
    <name evidence="8" type="primary">RRP</name>
    <name evidence="8" type="ORF">PHATRDRAFT_55141</name>
</gene>
<evidence type="ECO:0000256" key="3">
    <source>
        <dbReference type="ARBA" id="ARBA00006678"/>
    </source>
</evidence>
<evidence type="ECO:0000259" key="7">
    <source>
        <dbReference type="Pfam" id="PF01138"/>
    </source>
</evidence>
<dbReference type="InterPro" id="IPR050590">
    <property type="entry name" value="Exosome_comp_Rrp42_subfam"/>
</dbReference>
<protein>
    <recommendedName>
        <fullName evidence="6">Ribosomal RNA-processing protein 42</fullName>
    </recommendedName>
</protein>
<evidence type="ECO:0000256" key="6">
    <source>
        <dbReference type="ARBA" id="ARBA00042523"/>
    </source>
</evidence>
<keyword evidence="4" id="KW-0963">Cytoplasm</keyword>
<dbReference type="eggNOG" id="KOG1612">
    <property type="taxonomic scope" value="Eukaryota"/>
</dbReference>
<reference evidence="8 9" key="1">
    <citation type="journal article" date="2008" name="Nature">
        <title>The Phaeodactylum genome reveals the evolutionary history of diatom genomes.</title>
        <authorList>
            <person name="Bowler C."/>
            <person name="Allen A.E."/>
            <person name="Badger J.H."/>
            <person name="Grimwood J."/>
            <person name="Jabbari K."/>
            <person name="Kuo A."/>
            <person name="Maheswari U."/>
            <person name="Martens C."/>
            <person name="Maumus F."/>
            <person name="Otillar R.P."/>
            <person name="Rayko E."/>
            <person name="Salamov A."/>
            <person name="Vandepoele K."/>
            <person name="Beszteri B."/>
            <person name="Gruber A."/>
            <person name="Heijde M."/>
            <person name="Katinka M."/>
            <person name="Mock T."/>
            <person name="Valentin K."/>
            <person name="Verret F."/>
            <person name="Berges J.A."/>
            <person name="Brownlee C."/>
            <person name="Cadoret J.P."/>
            <person name="Chiovitti A."/>
            <person name="Choi C.J."/>
            <person name="Coesel S."/>
            <person name="De Martino A."/>
            <person name="Detter J.C."/>
            <person name="Durkin C."/>
            <person name="Falciatore A."/>
            <person name="Fournet J."/>
            <person name="Haruta M."/>
            <person name="Huysman M.J."/>
            <person name="Jenkins B.D."/>
            <person name="Jiroutova K."/>
            <person name="Jorgensen R.E."/>
            <person name="Joubert Y."/>
            <person name="Kaplan A."/>
            <person name="Kroger N."/>
            <person name="Kroth P.G."/>
            <person name="La Roche J."/>
            <person name="Lindquist E."/>
            <person name="Lommer M."/>
            <person name="Martin-Jezequel V."/>
            <person name="Lopez P.J."/>
            <person name="Lucas S."/>
            <person name="Mangogna M."/>
            <person name="McGinnis K."/>
            <person name="Medlin L.K."/>
            <person name="Montsant A."/>
            <person name="Oudot-Le Secq M.P."/>
            <person name="Napoli C."/>
            <person name="Obornik M."/>
            <person name="Parker M.S."/>
            <person name="Petit J.L."/>
            <person name="Porcel B.M."/>
            <person name="Poulsen N."/>
            <person name="Robison M."/>
            <person name="Rychlewski L."/>
            <person name="Rynearson T.A."/>
            <person name="Schmutz J."/>
            <person name="Shapiro H."/>
            <person name="Siaut M."/>
            <person name="Stanley M."/>
            <person name="Sussman M.R."/>
            <person name="Taylor A.R."/>
            <person name="Vardi A."/>
            <person name="von Dassow P."/>
            <person name="Vyverman W."/>
            <person name="Willis A."/>
            <person name="Wyrwicz L.S."/>
            <person name="Rokhsar D.S."/>
            <person name="Weissenbach J."/>
            <person name="Armbrust E.V."/>
            <person name="Green B.R."/>
            <person name="Van de Peer Y."/>
            <person name="Grigoriev I.V."/>
        </authorList>
    </citation>
    <scope>NUCLEOTIDE SEQUENCE [LARGE SCALE GENOMIC DNA]</scope>
    <source>
        <strain evidence="8 9">CCAP 1055/1</strain>
    </source>
</reference>
<comment type="subcellular location">
    <subcellularLocation>
        <location evidence="1">Cytoplasm</location>
    </subcellularLocation>
    <subcellularLocation>
        <location evidence="2">Nucleus</location>
        <location evidence="2">Nucleolus</location>
    </subcellularLocation>
</comment>
<dbReference type="OrthoDB" id="49027at2759"/>
<dbReference type="GeneID" id="7198906"/>
<dbReference type="Proteomes" id="UP000000759">
    <property type="component" value="Chromosome 27"/>
</dbReference>
<evidence type="ECO:0000256" key="4">
    <source>
        <dbReference type="ARBA" id="ARBA00022490"/>
    </source>
</evidence>
<sequence>MDDSTPLLSRSEMDFIREGCHQNCRVDGRGRDEYRGYRIVTEGSMSHEDNSSTSNPPLILSNGSARLFEAARHAHEDVSLHMLCSVKAEVVHPSALHPAQGAMELHVESLTSSGPNSQRRKTQDELEATLSKLLMRDLVDLEALCIVPYHYVWRLHVDLFVLTAGSSHGSLCDAASHVIRAALQCTRLPAITSSTATANESHNGLAKASFRNKNPLFPHGGVELMVDGDLAVASPPPGVNQAPIIVSVTVLANSEVLRRTPVSAVSVAPVLILDATPDEEACAVAQVHVAIDRSDGSNPLITALHQSRQGSLPLNVLTDVCAIALQGAMSAEAAYVIRPGRNDLGLLQEQFLFQ</sequence>
<dbReference type="GO" id="GO:0071035">
    <property type="term" value="P:nuclear polyadenylation-dependent rRNA catabolic process"/>
    <property type="evidence" value="ECO:0007669"/>
    <property type="project" value="TreeGrafter"/>
</dbReference>
<dbReference type="STRING" id="556484.B7GCY0"/>
<organism evidence="8 9">
    <name type="scientific">Phaeodactylum tricornutum (strain CCAP 1055/1)</name>
    <dbReference type="NCBI Taxonomy" id="556484"/>
    <lineage>
        <taxon>Eukaryota</taxon>
        <taxon>Sar</taxon>
        <taxon>Stramenopiles</taxon>
        <taxon>Ochrophyta</taxon>
        <taxon>Bacillariophyta</taxon>
        <taxon>Bacillariophyceae</taxon>
        <taxon>Bacillariophycidae</taxon>
        <taxon>Naviculales</taxon>
        <taxon>Phaeodactylaceae</taxon>
        <taxon>Phaeodactylum</taxon>
    </lineage>
</organism>
<dbReference type="HOGENOM" id="CLU_784064_0_0_1"/>
<keyword evidence="9" id="KW-1185">Reference proteome</keyword>
<dbReference type="GO" id="GO:0016075">
    <property type="term" value="P:rRNA catabolic process"/>
    <property type="evidence" value="ECO:0007669"/>
    <property type="project" value="TreeGrafter"/>
</dbReference>
<dbReference type="InterPro" id="IPR027408">
    <property type="entry name" value="PNPase/RNase_PH_dom_sf"/>
</dbReference>
<dbReference type="KEGG" id="pti:PHATRDRAFT_55141"/>
<dbReference type="PaxDb" id="2850-Phatr55141"/>